<keyword evidence="4" id="KW-0067">ATP-binding</keyword>
<dbReference type="SMART" id="SM00382">
    <property type="entry name" value="AAA"/>
    <property type="match status" value="1"/>
</dbReference>
<dbReference type="GO" id="GO:0016887">
    <property type="term" value="F:ATP hydrolysis activity"/>
    <property type="evidence" value="ECO:0007669"/>
    <property type="project" value="InterPro"/>
</dbReference>
<dbReference type="GO" id="GO:0005886">
    <property type="term" value="C:plasma membrane"/>
    <property type="evidence" value="ECO:0007669"/>
    <property type="project" value="UniProtKB-SubCell"/>
</dbReference>
<evidence type="ECO:0000256" key="6">
    <source>
        <dbReference type="ARBA" id="ARBA00023136"/>
    </source>
</evidence>
<keyword evidence="5 7" id="KW-1133">Transmembrane helix</keyword>
<evidence type="ECO:0000313" key="11">
    <source>
        <dbReference type="Proteomes" id="UP000094291"/>
    </source>
</evidence>
<comment type="caution">
    <text evidence="10">The sequence shown here is derived from an EMBL/GenBank/DDBJ whole genome shotgun (WGS) entry which is preliminary data.</text>
</comment>
<dbReference type="SUPFAM" id="SSF52540">
    <property type="entry name" value="P-loop containing nucleoside triphosphate hydrolases"/>
    <property type="match status" value="1"/>
</dbReference>
<feature type="domain" description="ABC transmembrane type-1" evidence="9">
    <location>
        <begin position="17"/>
        <end position="300"/>
    </location>
</feature>
<dbReference type="InterPro" id="IPR017871">
    <property type="entry name" value="ABC_transporter-like_CS"/>
</dbReference>
<evidence type="ECO:0000259" key="9">
    <source>
        <dbReference type="PROSITE" id="PS50929"/>
    </source>
</evidence>
<evidence type="ECO:0000256" key="5">
    <source>
        <dbReference type="ARBA" id="ARBA00022989"/>
    </source>
</evidence>
<feature type="transmembrane region" description="Helical" evidence="7">
    <location>
        <begin position="235"/>
        <end position="256"/>
    </location>
</feature>
<dbReference type="EMBL" id="MDTQ01000001">
    <property type="protein sequence ID" value="ODC05362.1"/>
    <property type="molecule type" value="Genomic_DNA"/>
</dbReference>
<feature type="transmembrane region" description="Helical" evidence="7">
    <location>
        <begin position="52"/>
        <end position="75"/>
    </location>
</feature>
<evidence type="ECO:0000256" key="4">
    <source>
        <dbReference type="ARBA" id="ARBA00022840"/>
    </source>
</evidence>
<dbReference type="InterPro" id="IPR039421">
    <property type="entry name" value="Type_1_exporter"/>
</dbReference>
<dbReference type="PROSITE" id="PS50929">
    <property type="entry name" value="ABC_TM1F"/>
    <property type="match status" value="1"/>
</dbReference>
<dbReference type="InterPro" id="IPR003593">
    <property type="entry name" value="AAA+_ATPase"/>
</dbReference>
<name>A0A1E2VET2_9GAMM</name>
<keyword evidence="6 7" id="KW-0472">Membrane</keyword>
<comment type="subcellular location">
    <subcellularLocation>
        <location evidence="1">Cell membrane</location>
        <topology evidence="1">Multi-pass membrane protein</topology>
    </subcellularLocation>
</comment>
<feature type="transmembrane region" description="Helical" evidence="7">
    <location>
        <begin position="262"/>
        <end position="281"/>
    </location>
</feature>
<evidence type="ECO:0000256" key="1">
    <source>
        <dbReference type="ARBA" id="ARBA00004651"/>
    </source>
</evidence>
<dbReference type="PANTHER" id="PTHR24221">
    <property type="entry name" value="ATP-BINDING CASSETTE SUB-FAMILY B"/>
    <property type="match status" value="1"/>
</dbReference>
<dbReference type="Pfam" id="PF00664">
    <property type="entry name" value="ABC_membrane"/>
    <property type="match status" value="1"/>
</dbReference>
<dbReference type="PANTHER" id="PTHR24221:SF654">
    <property type="entry name" value="ATP-BINDING CASSETTE SUB-FAMILY B MEMBER 6"/>
    <property type="match status" value="1"/>
</dbReference>
<gene>
    <name evidence="10" type="ORF">BFW38_10510</name>
</gene>
<evidence type="ECO:0000256" key="3">
    <source>
        <dbReference type="ARBA" id="ARBA00022741"/>
    </source>
</evidence>
<evidence type="ECO:0008006" key="12">
    <source>
        <dbReference type="Google" id="ProtNLM"/>
    </source>
</evidence>
<organism evidence="10 11">
    <name type="scientific">Terasakiispira papahanaumokuakeensis</name>
    <dbReference type="NCBI Taxonomy" id="197479"/>
    <lineage>
        <taxon>Bacteria</taxon>
        <taxon>Pseudomonadati</taxon>
        <taxon>Pseudomonadota</taxon>
        <taxon>Gammaproteobacteria</taxon>
        <taxon>Oceanospirillales</taxon>
        <taxon>Terasakiispira</taxon>
    </lineage>
</organism>
<dbReference type="AlphaFoldDB" id="A0A1E2VET2"/>
<evidence type="ECO:0000313" key="10">
    <source>
        <dbReference type="EMBL" id="ODC05362.1"/>
    </source>
</evidence>
<keyword evidence="11" id="KW-1185">Reference proteome</keyword>
<evidence type="ECO:0000256" key="7">
    <source>
        <dbReference type="SAM" id="Phobius"/>
    </source>
</evidence>
<proteinExistence type="predicted"/>
<dbReference type="Gene3D" id="1.20.1560.10">
    <property type="entry name" value="ABC transporter type 1, transmembrane domain"/>
    <property type="match status" value="1"/>
</dbReference>
<dbReference type="Gene3D" id="3.40.50.300">
    <property type="entry name" value="P-loop containing nucleotide triphosphate hydrolases"/>
    <property type="match status" value="1"/>
</dbReference>
<dbReference type="OrthoDB" id="9806127at2"/>
<dbReference type="Proteomes" id="UP000094291">
    <property type="component" value="Unassembled WGS sequence"/>
</dbReference>
<evidence type="ECO:0000259" key="8">
    <source>
        <dbReference type="PROSITE" id="PS50893"/>
    </source>
</evidence>
<dbReference type="SUPFAM" id="SSF90123">
    <property type="entry name" value="ABC transporter transmembrane region"/>
    <property type="match status" value="1"/>
</dbReference>
<sequence length="602" mass="66768">MSAVLWQFLRPYRKYWIGAMGLQALAGVATLLPWALLALWADQWMQVGQFDWWPLLIIVLVMLLGVVCQTLSAYFTHQMDVMVCFQLRQQLLDHLQKLPLGWFSARGAQGVSHLVERDVGALHQLVAHAPVDVTHLLVLPSLTSLYLLWLNPTLFALAAVPLVLAILGFKYLRSGAFRAVGAQRDQAMQQLSDDYGEFSRHLHLARQYPEAGIQQRVTLSAQQFNQSFSRWVSKAGHWAAIIQVVLSQPWLVIWLLLSAWGLSATGVFISLGDVCAFILLVRAIASPIQAMGHAGDALRQAVAAADRLQQVFETPPLFEREAYDVEDSKLLGVKHRSPHDDDTEASSVKVLAQGQLQVHQLCYRYPGAVHGLSDINLTVQHGESVALVGPSGSGKSTLLHLLARYMDPVSGAIWVNGVPLPSLPETIRSASIVLLDQHPAALRVSVEENIALLCPQASLEQVQRAARWACLDEVIRALPKQYQTVVGRDLKFSGGEMQRLALARAFLSEAPIILLDEPTSALDPATGSRVQANIQHHFKHQTCVMTAHRLAEIGSVDQIWVLDQGRVVEQGNHTSLLAKQGLYAQMWHQQHRDNMIMEDRSC</sequence>
<feature type="domain" description="ABC transporter" evidence="8">
    <location>
        <begin position="356"/>
        <end position="589"/>
    </location>
</feature>
<feature type="transmembrane region" description="Helical" evidence="7">
    <location>
        <begin position="146"/>
        <end position="169"/>
    </location>
</feature>
<dbReference type="GO" id="GO:0034040">
    <property type="term" value="F:ATPase-coupled lipid transmembrane transporter activity"/>
    <property type="evidence" value="ECO:0007669"/>
    <property type="project" value="TreeGrafter"/>
</dbReference>
<keyword evidence="2 7" id="KW-0812">Transmembrane</keyword>
<dbReference type="InterPro" id="IPR011527">
    <property type="entry name" value="ABC1_TM_dom"/>
</dbReference>
<dbReference type="InterPro" id="IPR027417">
    <property type="entry name" value="P-loop_NTPase"/>
</dbReference>
<protein>
    <recommendedName>
        <fullName evidence="12">Multidrug ABC transporter permease</fullName>
    </recommendedName>
</protein>
<dbReference type="GO" id="GO:0005524">
    <property type="term" value="F:ATP binding"/>
    <property type="evidence" value="ECO:0007669"/>
    <property type="project" value="UniProtKB-KW"/>
</dbReference>
<dbReference type="InterPro" id="IPR036640">
    <property type="entry name" value="ABC1_TM_sf"/>
</dbReference>
<dbReference type="STRING" id="197479.BFW38_10510"/>
<reference evidence="10 11" key="1">
    <citation type="submission" date="2016-08" db="EMBL/GenBank/DDBJ databases">
        <authorList>
            <person name="Seilhamer J.J."/>
        </authorList>
    </citation>
    <scope>NUCLEOTIDE SEQUENCE [LARGE SCALE GENOMIC DNA]</scope>
    <source>
        <strain evidence="10 11">PH27A</strain>
    </source>
</reference>
<feature type="transmembrane region" description="Helical" evidence="7">
    <location>
        <begin position="15"/>
        <end position="40"/>
    </location>
</feature>
<accession>A0A1E2VET2</accession>
<dbReference type="PROSITE" id="PS50893">
    <property type="entry name" value="ABC_TRANSPORTER_2"/>
    <property type="match status" value="1"/>
</dbReference>
<dbReference type="Pfam" id="PF00005">
    <property type="entry name" value="ABC_tran"/>
    <property type="match status" value="1"/>
</dbReference>
<dbReference type="InterPro" id="IPR003439">
    <property type="entry name" value="ABC_transporter-like_ATP-bd"/>
</dbReference>
<dbReference type="PROSITE" id="PS00211">
    <property type="entry name" value="ABC_TRANSPORTER_1"/>
    <property type="match status" value="1"/>
</dbReference>
<dbReference type="GO" id="GO:0140359">
    <property type="term" value="F:ABC-type transporter activity"/>
    <property type="evidence" value="ECO:0007669"/>
    <property type="project" value="InterPro"/>
</dbReference>
<keyword evidence="3" id="KW-0547">Nucleotide-binding</keyword>
<evidence type="ECO:0000256" key="2">
    <source>
        <dbReference type="ARBA" id="ARBA00022692"/>
    </source>
</evidence>